<organism evidence="1 2">
    <name type="scientific">Elongatibacter sediminis</name>
    <dbReference type="NCBI Taxonomy" id="3119006"/>
    <lineage>
        <taxon>Bacteria</taxon>
        <taxon>Pseudomonadati</taxon>
        <taxon>Pseudomonadota</taxon>
        <taxon>Gammaproteobacteria</taxon>
        <taxon>Chromatiales</taxon>
        <taxon>Wenzhouxiangellaceae</taxon>
        <taxon>Elongatibacter</taxon>
    </lineage>
</organism>
<accession>A0AAW9RKM4</accession>
<protein>
    <submittedName>
        <fullName evidence="1">Uncharacterized protein</fullName>
    </submittedName>
</protein>
<proteinExistence type="predicted"/>
<dbReference type="RefSeq" id="WP_354695947.1">
    <property type="nucleotide sequence ID" value="NZ_JAZHOG010000009.1"/>
</dbReference>
<keyword evidence="2" id="KW-1185">Reference proteome</keyword>
<dbReference type="EMBL" id="JAZHOG010000009">
    <property type="protein sequence ID" value="MEJ8568623.1"/>
    <property type="molecule type" value="Genomic_DNA"/>
</dbReference>
<reference evidence="1 2" key="1">
    <citation type="submission" date="2024-02" db="EMBL/GenBank/DDBJ databases">
        <title>A novel Wenzhouxiangellaceae bacterium, isolated from coastal sediments.</title>
        <authorList>
            <person name="Du Z.-J."/>
            <person name="Ye Y.-Q."/>
            <person name="Zhang X.-Y."/>
        </authorList>
    </citation>
    <scope>NUCLEOTIDE SEQUENCE [LARGE SCALE GENOMIC DNA]</scope>
    <source>
        <strain evidence="1 2">CH-27</strain>
    </source>
</reference>
<comment type="caution">
    <text evidence="1">The sequence shown here is derived from an EMBL/GenBank/DDBJ whole genome shotgun (WGS) entry which is preliminary data.</text>
</comment>
<sequence length="194" mass="21519">MKIAVLGWGSLIWDSRNLAIQSQWQLDGPKLPVEFGRVSMGDRLTLILEEGAKILQVLWALSSTATMELAKENLREREGTASRYIHFIAVDSNSEPPALGVAKTVWDWALVKGLDGAVWTGLGSKRPEGHQGEWDYEARLNYLRDLKENGRSGAAEEYIRGAPSQIRTTLRSMIEQELGWKPLAGPNCTKVSGD</sequence>
<name>A0AAW9RKM4_9GAMM</name>
<dbReference type="AlphaFoldDB" id="A0AAW9RKM4"/>
<evidence type="ECO:0000313" key="2">
    <source>
        <dbReference type="Proteomes" id="UP001359886"/>
    </source>
</evidence>
<evidence type="ECO:0000313" key="1">
    <source>
        <dbReference type="EMBL" id="MEJ8568623.1"/>
    </source>
</evidence>
<gene>
    <name evidence="1" type="ORF">V3330_13405</name>
</gene>
<dbReference type="Proteomes" id="UP001359886">
    <property type="component" value="Unassembled WGS sequence"/>
</dbReference>